<keyword evidence="8" id="KW-1185">Reference proteome</keyword>
<dbReference type="PANTHER" id="PTHR11246:SF3">
    <property type="entry name" value="CROOKED NECK-LIKE PROTEIN 1"/>
    <property type="match status" value="1"/>
</dbReference>
<protein>
    <submittedName>
        <fullName evidence="7">Uncharacterized protein</fullName>
    </submittedName>
</protein>
<evidence type="ECO:0000256" key="2">
    <source>
        <dbReference type="ARBA" id="ARBA00008644"/>
    </source>
</evidence>
<dbReference type="InterPro" id="IPR011990">
    <property type="entry name" value="TPR-like_helical_dom_sf"/>
</dbReference>
<reference evidence="8" key="1">
    <citation type="submission" date="2011-03" db="EMBL/GenBank/DDBJ databases">
        <title>The genome sequence of Vavraia culicis strain floridensis.</title>
        <authorList>
            <consortium name="The Broad Institute Genome Sequencing Platform"/>
            <person name="Cuomo C."/>
            <person name="Becnel J."/>
            <person name="Sanscrainte N."/>
            <person name="Young S.K."/>
            <person name="Zeng Q."/>
            <person name="Gargeya S."/>
            <person name="Fitzgerald M."/>
            <person name="Haas B."/>
            <person name="Abouelleil A."/>
            <person name="Alvarado L."/>
            <person name="Arachchi H.M."/>
            <person name="Berlin A."/>
            <person name="Chapman S.B."/>
            <person name="Gearin G."/>
            <person name="Goldberg J."/>
            <person name="Griggs A."/>
            <person name="Gujja S."/>
            <person name="Hansen M."/>
            <person name="Heiman D."/>
            <person name="Howarth C."/>
            <person name="Larimer J."/>
            <person name="Lui A."/>
            <person name="MacDonald P.J.P."/>
            <person name="McCowen C."/>
            <person name="Montmayeur A."/>
            <person name="Murphy C."/>
            <person name="Neiman D."/>
            <person name="Pearson M."/>
            <person name="Priest M."/>
            <person name="Roberts A."/>
            <person name="Saif S."/>
            <person name="Shea T."/>
            <person name="Sisk P."/>
            <person name="Stolte C."/>
            <person name="Sykes S."/>
            <person name="Wortman J."/>
            <person name="Nusbaum C."/>
            <person name="Birren B."/>
        </authorList>
    </citation>
    <scope>NUCLEOTIDE SEQUENCE [LARGE SCALE GENOMIC DNA]</scope>
    <source>
        <strain evidence="8">floridensis</strain>
    </source>
</reference>
<keyword evidence="4" id="KW-0677">Repeat</keyword>
<dbReference type="EMBL" id="GL877409">
    <property type="protein sequence ID" value="ELA47961.1"/>
    <property type="molecule type" value="Genomic_DNA"/>
</dbReference>
<dbReference type="OrthoDB" id="541719at2759"/>
<dbReference type="InterPro" id="IPR003107">
    <property type="entry name" value="HAT"/>
</dbReference>
<evidence type="ECO:0000256" key="4">
    <source>
        <dbReference type="ARBA" id="ARBA00022737"/>
    </source>
</evidence>
<keyword evidence="3" id="KW-0507">mRNA processing</keyword>
<dbReference type="RefSeq" id="XP_008073564.1">
    <property type="nucleotide sequence ID" value="XM_008075373.1"/>
</dbReference>
<dbReference type="InterPro" id="IPR045075">
    <property type="entry name" value="Syf1-like"/>
</dbReference>
<feature type="non-terminal residue" evidence="7">
    <location>
        <position position="353"/>
    </location>
</feature>
<proteinExistence type="inferred from homology"/>
<dbReference type="InParanoid" id="L2GWB6"/>
<dbReference type="OMA" id="HKIKTHP"/>
<dbReference type="GeneID" id="19878431"/>
<dbReference type="AlphaFoldDB" id="L2GWB6"/>
<evidence type="ECO:0000256" key="3">
    <source>
        <dbReference type="ARBA" id="ARBA00022664"/>
    </source>
</evidence>
<evidence type="ECO:0000256" key="5">
    <source>
        <dbReference type="ARBA" id="ARBA00023187"/>
    </source>
</evidence>
<dbReference type="Pfam" id="PF23240">
    <property type="entry name" value="HAT_PRP39_N"/>
    <property type="match status" value="1"/>
</dbReference>
<organism evidence="7 8">
    <name type="scientific">Vavraia culicis (isolate floridensis)</name>
    <name type="common">Microsporidian parasite</name>
    <dbReference type="NCBI Taxonomy" id="948595"/>
    <lineage>
        <taxon>Eukaryota</taxon>
        <taxon>Fungi</taxon>
        <taxon>Fungi incertae sedis</taxon>
        <taxon>Microsporidia</taxon>
        <taxon>Pleistophoridae</taxon>
        <taxon>Vavraia</taxon>
    </lineage>
</organism>
<dbReference type="Gene3D" id="1.25.40.10">
    <property type="entry name" value="Tetratricopeptide repeat domain"/>
    <property type="match status" value="2"/>
</dbReference>
<dbReference type="GO" id="GO:0000974">
    <property type="term" value="C:Prp19 complex"/>
    <property type="evidence" value="ECO:0007669"/>
    <property type="project" value="TreeGrafter"/>
</dbReference>
<evidence type="ECO:0000256" key="6">
    <source>
        <dbReference type="ARBA" id="ARBA00023242"/>
    </source>
</evidence>
<name>L2GWB6_VAVCU</name>
<accession>L2GWB6</accession>
<comment type="similarity">
    <text evidence="2">Belongs to the crooked-neck family.</text>
</comment>
<keyword evidence="6" id="KW-0539">Nucleus</keyword>
<dbReference type="GO" id="GO:0071011">
    <property type="term" value="C:precatalytic spliceosome"/>
    <property type="evidence" value="ECO:0007669"/>
    <property type="project" value="TreeGrafter"/>
</dbReference>
<dbReference type="Proteomes" id="UP000011081">
    <property type="component" value="Unassembled WGS sequence"/>
</dbReference>
<evidence type="ECO:0000313" key="7">
    <source>
        <dbReference type="EMBL" id="ELA47961.1"/>
    </source>
</evidence>
<dbReference type="GO" id="GO:0000245">
    <property type="term" value="P:spliceosomal complex assembly"/>
    <property type="evidence" value="ECO:0007669"/>
    <property type="project" value="TreeGrafter"/>
</dbReference>
<dbReference type="SUPFAM" id="SSF48452">
    <property type="entry name" value="TPR-like"/>
    <property type="match status" value="2"/>
</dbReference>
<evidence type="ECO:0000256" key="1">
    <source>
        <dbReference type="ARBA" id="ARBA00004123"/>
    </source>
</evidence>
<keyword evidence="5" id="KW-0508">mRNA splicing</keyword>
<gene>
    <name evidence="7" type="ORF">VCUG_00544</name>
</gene>
<dbReference type="HOGENOM" id="CLU_786582_0_0_1"/>
<dbReference type="GO" id="GO:0071007">
    <property type="term" value="C:U2-type catalytic step 2 spliceosome"/>
    <property type="evidence" value="ECO:0007669"/>
    <property type="project" value="TreeGrafter"/>
</dbReference>
<dbReference type="STRING" id="948595.L2GWB6"/>
<dbReference type="VEuPathDB" id="MicrosporidiaDB:VCUG_00544"/>
<dbReference type="SMART" id="SM00386">
    <property type="entry name" value="HAT"/>
    <property type="match status" value="7"/>
</dbReference>
<comment type="subcellular location">
    <subcellularLocation>
        <location evidence="1">Nucleus</location>
    </subcellularLocation>
</comment>
<sequence>MSVYAKKIESIRNHYAHKIKTHPYNAAIYVEFALFEELLNEYERAREIYEKATTNNHNNTNLWKKYACFELRRCDTNRCRSILEQGVQTNPREISLWLFFVEVEKDMENVKGVIDIYNRMVAENDTEEGYWHLYMFYSMVDRRLAEEILEKMDNRFGSTKIKVEKLIKMSDISAVESLMKQWDCIDEKTYVKVVEVLEQRKLLQDAFQFIKRGKYRFGSSFFKHKYRIMRKVIADEDDNAHCSKLLCEAALLEKKQDLSGAEQIYKCLLRVINREYRTKSFVKYSKFLVRREELQLARKNYGKAIAQHLDVYEEYLSMERVLGDKARIRRIYEKYLQDSYMDARVWLELIEFE</sequence>
<evidence type="ECO:0000313" key="8">
    <source>
        <dbReference type="Proteomes" id="UP000011081"/>
    </source>
</evidence>
<dbReference type="PANTHER" id="PTHR11246">
    <property type="entry name" value="PRE-MRNA SPLICING FACTOR"/>
    <property type="match status" value="1"/>
</dbReference>
<dbReference type="GO" id="GO:0071014">
    <property type="term" value="C:post-mRNA release spliceosomal complex"/>
    <property type="evidence" value="ECO:0007669"/>
    <property type="project" value="TreeGrafter"/>
</dbReference>